<dbReference type="InterPro" id="IPR002625">
    <property type="entry name" value="Smr_dom"/>
</dbReference>
<dbReference type="InterPro" id="IPR036063">
    <property type="entry name" value="Smr_dom_sf"/>
</dbReference>
<reference evidence="2" key="1">
    <citation type="journal article" date="2014" name="Front. Microbiol.">
        <title>High frequency of phylogenetically diverse reductive dehalogenase-homologous genes in deep subseafloor sedimentary metagenomes.</title>
        <authorList>
            <person name="Kawai M."/>
            <person name="Futagami T."/>
            <person name="Toyoda A."/>
            <person name="Takaki Y."/>
            <person name="Nishi S."/>
            <person name="Hori S."/>
            <person name="Arai W."/>
            <person name="Tsubouchi T."/>
            <person name="Morono Y."/>
            <person name="Uchiyama I."/>
            <person name="Ito T."/>
            <person name="Fujiyama A."/>
            <person name="Inagaki F."/>
            <person name="Takami H."/>
        </authorList>
    </citation>
    <scope>NUCLEOTIDE SEQUENCE</scope>
    <source>
        <strain evidence="2">Expedition CK06-06</strain>
    </source>
</reference>
<protein>
    <recommendedName>
        <fullName evidence="1">Smr domain-containing protein</fullName>
    </recommendedName>
</protein>
<feature type="domain" description="Smr" evidence="1">
    <location>
        <begin position="59"/>
        <end position="134"/>
    </location>
</feature>
<dbReference type="AlphaFoldDB" id="X1H0C2"/>
<dbReference type="Pfam" id="PF01713">
    <property type="entry name" value="Smr"/>
    <property type="match status" value="1"/>
</dbReference>
<evidence type="ECO:0000259" key="1">
    <source>
        <dbReference type="PROSITE" id="PS50828"/>
    </source>
</evidence>
<feature type="non-terminal residue" evidence="2">
    <location>
        <position position="1"/>
    </location>
</feature>
<dbReference type="SUPFAM" id="SSF160443">
    <property type="entry name" value="SMR domain-like"/>
    <property type="match status" value="1"/>
</dbReference>
<gene>
    <name evidence="2" type="ORF">S03H2_44479</name>
</gene>
<accession>X1H0C2</accession>
<organism evidence="2">
    <name type="scientific">marine sediment metagenome</name>
    <dbReference type="NCBI Taxonomy" id="412755"/>
    <lineage>
        <taxon>unclassified sequences</taxon>
        <taxon>metagenomes</taxon>
        <taxon>ecological metagenomes</taxon>
    </lineage>
</organism>
<name>X1H0C2_9ZZZZ</name>
<dbReference type="SMART" id="SM00463">
    <property type="entry name" value="SMR"/>
    <property type="match status" value="1"/>
</dbReference>
<proteinExistence type="predicted"/>
<dbReference type="Gene3D" id="3.30.1370.110">
    <property type="match status" value="1"/>
</dbReference>
<sequence length="135" mass="15309">NKLKMSGKITEILDGYAKVEAEKFRFLAPFESLELKKKEKKSEEKDIVLTDRNGFNFEIDIRGLFVEEAEIRVIKLIDDAVLYGLSTIYIIHGKGGGVLRKAVGELLKKDERIEEYRLGYWNEGGSGVTVAILKN</sequence>
<dbReference type="EMBL" id="BARU01027813">
    <property type="protein sequence ID" value="GAH63601.1"/>
    <property type="molecule type" value="Genomic_DNA"/>
</dbReference>
<evidence type="ECO:0000313" key="2">
    <source>
        <dbReference type="EMBL" id="GAH63601.1"/>
    </source>
</evidence>
<comment type="caution">
    <text evidence="2">The sequence shown here is derived from an EMBL/GenBank/DDBJ whole genome shotgun (WGS) entry which is preliminary data.</text>
</comment>
<dbReference type="PROSITE" id="PS50828">
    <property type="entry name" value="SMR"/>
    <property type="match status" value="1"/>
</dbReference>